<reference evidence="2" key="1">
    <citation type="submission" date="2014-09" db="EMBL/GenBank/DDBJ databases">
        <authorList>
            <person name="Sharma Rahul"/>
            <person name="Thines Marco"/>
        </authorList>
    </citation>
    <scope>NUCLEOTIDE SEQUENCE [LARGE SCALE GENOMIC DNA]</scope>
</reference>
<dbReference type="Proteomes" id="UP000054928">
    <property type="component" value="Unassembled WGS sequence"/>
</dbReference>
<dbReference type="EMBL" id="CCYD01001583">
    <property type="protein sequence ID" value="CEG45555.1"/>
    <property type="molecule type" value="Genomic_DNA"/>
</dbReference>
<sequence>MACRAHLESPIQSRRSVLARMTVQFSIGDSFSPIGSTKSTEHHKTGAYNCRLNVFGNDLHSNFFDPSK</sequence>
<organism evidence="1 2">
    <name type="scientific">Plasmopara halstedii</name>
    <name type="common">Downy mildew of sunflower</name>
    <dbReference type="NCBI Taxonomy" id="4781"/>
    <lineage>
        <taxon>Eukaryota</taxon>
        <taxon>Sar</taxon>
        <taxon>Stramenopiles</taxon>
        <taxon>Oomycota</taxon>
        <taxon>Peronosporomycetes</taxon>
        <taxon>Peronosporales</taxon>
        <taxon>Peronosporaceae</taxon>
        <taxon>Plasmopara</taxon>
    </lineage>
</organism>
<keyword evidence="2" id="KW-1185">Reference proteome</keyword>
<dbReference type="AlphaFoldDB" id="A0A0N7L6Y3"/>
<name>A0A0N7L6Y3_PLAHL</name>
<evidence type="ECO:0000313" key="1">
    <source>
        <dbReference type="EMBL" id="CEG45555.1"/>
    </source>
</evidence>
<accession>A0A0N7L6Y3</accession>
<proteinExistence type="predicted"/>
<evidence type="ECO:0000313" key="2">
    <source>
        <dbReference type="Proteomes" id="UP000054928"/>
    </source>
</evidence>
<dbReference type="GeneID" id="59052732"/>
<protein>
    <submittedName>
        <fullName evidence="1">Uncharacterized protein</fullName>
    </submittedName>
</protein>
<dbReference type="RefSeq" id="XP_036263342.1">
    <property type="nucleotide sequence ID" value="XM_036407082.1"/>
</dbReference>